<name>A0AAJ0D7D0_9PEZI</name>
<evidence type="ECO:0000313" key="2">
    <source>
        <dbReference type="EMBL" id="KAK3047964.1"/>
    </source>
</evidence>
<gene>
    <name evidence="2" type="ORF">LTR09_010639</name>
</gene>
<comment type="caution">
    <text evidence="2">The sequence shown here is derived from an EMBL/GenBank/DDBJ whole genome shotgun (WGS) entry which is preliminary data.</text>
</comment>
<proteinExistence type="predicted"/>
<evidence type="ECO:0000256" key="1">
    <source>
        <dbReference type="SAM" id="MobiDB-lite"/>
    </source>
</evidence>
<organism evidence="2 3">
    <name type="scientific">Extremus antarcticus</name>
    <dbReference type="NCBI Taxonomy" id="702011"/>
    <lineage>
        <taxon>Eukaryota</taxon>
        <taxon>Fungi</taxon>
        <taxon>Dikarya</taxon>
        <taxon>Ascomycota</taxon>
        <taxon>Pezizomycotina</taxon>
        <taxon>Dothideomycetes</taxon>
        <taxon>Dothideomycetidae</taxon>
        <taxon>Mycosphaerellales</taxon>
        <taxon>Extremaceae</taxon>
        <taxon>Extremus</taxon>
    </lineage>
</organism>
<protein>
    <recommendedName>
        <fullName evidence="4">Protein NO VEIN C-terminal domain-containing protein</fullName>
    </recommendedName>
</protein>
<feature type="region of interest" description="Disordered" evidence="1">
    <location>
        <begin position="427"/>
        <end position="468"/>
    </location>
</feature>
<dbReference type="EMBL" id="JAWDJX010000054">
    <property type="protein sequence ID" value="KAK3047964.1"/>
    <property type="molecule type" value="Genomic_DNA"/>
</dbReference>
<evidence type="ECO:0008006" key="4">
    <source>
        <dbReference type="Google" id="ProtNLM"/>
    </source>
</evidence>
<accession>A0AAJ0D7D0</accession>
<reference evidence="2" key="1">
    <citation type="submission" date="2023-04" db="EMBL/GenBank/DDBJ databases">
        <title>Black Yeasts Isolated from many extreme environments.</title>
        <authorList>
            <person name="Coleine C."/>
            <person name="Stajich J.E."/>
            <person name="Selbmann L."/>
        </authorList>
    </citation>
    <scope>NUCLEOTIDE SEQUENCE</scope>
    <source>
        <strain evidence="2">CCFEE 5312</strain>
    </source>
</reference>
<sequence length="737" mass="82549">MLCKYSLRDIFTQSFGVDQANQVSGFFQYVLQVWDATWEDMIEELQSMRRNSCEDFDRVTMLYERIAAGAVGNEETQRHVRLLIEARDAFAKKTLIYVVKDGTAGWYNTFDCLWSSTTDIKGKVTLNDHYDDMKDFFVDMLGVKTLTLQMVYDELLQTTSRTPIVEVKSAIWSLNALLQSEPATVDPTPLLKKKILPVASPAGTKLLVNAKIDFSIGDREYLIEQFRGRIKMLHYDLAEVRQLSTFLKWAKLSNRYLSESVKEITSVGGGDVRAVSSETRDLKRKAHALLRVAATFSSTRYTANGPGLYKTLMSIQTMATDDISSILSLSQDGKAIEVESRAGDVHIDEHDGGVTLYVPRNKRKQEFCFASPLPISLADWLMRDPTTHIQGGVDAAMVTALITLLAVAPSAVDLILDHQGIVQVPIPNEDIRSSSDDDVSDSDSEEAGDDTAVVRYTPPAEDHSPPMENGVVEVYSEQARVGYGAHGGYSASRLLPHPAHPDEDDRQYLELLNKVVRTASYAQFPSKGPFDMSSLQSVLSGDAVVGYNGYESWNRFRPNNLAERNFRVGAAGELYVFEVLSRLNPPLHGWSRDNWKSNIRDRVAIHEAYKGLGAWDGSETADLVYADTHGDLTAILIDRGYLDAVEWRSARPFYYIEVKTTTGPCGTPFYMSKGQYQRMMNIHATEGQREVYMILRVFEIECEGRIGMKLYVDPAQLKLDEELIFIGESWSVIPGTA</sequence>
<keyword evidence="3" id="KW-1185">Reference proteome</keyword>
<dbReference type="AlphaFoldDB" id="A0AAJ0D7D0"/>
<dbReference type="Proteomes" id="UP001271007">
    <property type="component" value="Unassembled WGS sequence"/>
</dbReference>
<evidence type="ECO:0000313" key="3">
    <source>
        <dbReference type="Proteomes" id="UP001271007"/>
    </source>
</evidence>
<feature type="compositionally biased region" description="Acidic residues" evidence="1">
    <location>
        <begin position="436"/>
        <end position="449"/>
    </location>
</feature>